<comment type="caution">
    <text evidence="1">The sequence shown here is derived from an EMBL/GenBank/DDBJ whole genome shotgun (WGS) entry which is preliminary data.</text>
</comment>
<dbReference type="Gene3D" id="3.30.70.100">
    <property type="match status" value="1"/>
</dbReference>
<keyword evidence="2" id="KW-1185">Reference proteome</keyword>
<evidence type="ECO:0000313" key="1">
    <source>
        <dbReference type="EMBL" id="KAK0643028.1"/>
    </source>
</evidence>
<proteinExistence type="predicted"/>
<dbReference type="SUPFAM" id="SSF54909">
    <property type="entry name" value="Dimeric alpha+beta barrel"/>
    <property type="match status" value="1"/>
</dbReference>
<sequence>MTVTEIAILPLISGSVDPDFKETLKRGLDIQNDWHIANFPHLPATLKGRASHCLQQVEDPGKIMITAEWESLEAHWKWIRSPENAEVMAALSPYVPSSPSDMVLLHLDGGTFGEEPVASPGELIPLLDSPVIIVERFFVSATKKEEFLGNLNVSKAAIDKVAAPYLVRGS</sequence>
<protein>
    <recommendedName>
        <fullName evidence="3">ABM domain-containing protein</fullName>
    </recommendedName>
</protein>
<dbReference type="EMBL" id="JAULSV010000005">
    <property type="protein sequence ID" value="KAK0643028.1"/>
    <property type="molecule type" value="Genomic_DNA"/>
</dbReference>
<dbReference type="Proteomes" id="UP001174936">
    <property type="component" value="Unassembled WGS sequence"/>
</dbReference>
<organism evidence="1 2">
    <name type="scientific">Cercophora newfieldiana</name>
    <dbReference type="NCBI Taxonomy" id="92897"/>
    <lineage>
        <taxon>Eukaryota</taxon>
        <taxon>Fungi</taxon>
        <taxon>Dikarya</taxon>
        <taxon>Ascomycota</taxon>
        <taxon>Pezizomycotina</taxon>
        <taxon>Sordariomycetes</taxon>
        <taxon>Sordariomycetidae</taxon>
        <taxon>Sordariales</taxon>
        <taxon>Lasiosphaeriaceae</taxon>
        <taxon>Cercophora</taxon>
    </lineage>
</organism>
<dbReference type="PANTHER" id="PTHR42052">
    <property type="entry name" value="ABM DOMAIN-CONTAINING PROTEIN"/>
    <property type="match status" value="1"/>
</dbReference>
<accession>A0AA40CMN9</accession>
<evidence type="ECO:0000313" key="2">
    <source>
        <dbReference type="Proteomes" id="UP001174936"/>
    </source>
</evidence>
<gene>
    <name evidence="1" type="ORF">B0T16DRAFT_331018</name>
</gene>
<reference evidence="1" key="1">
    <citation type="submission" date="2023-06" db="EMBL/GenBank/DDBJ databases">
        <title>Genome-scale phylogeny and comparative genomics of the fungal order Sordariales.</title>
        <authorList>
            <consortium name="Lawrence Berkeley National Laboratory"/>
            <person name="Hensen N."/>
            <person name="Bonometti L."/>
            <person name="Westerberg I."/>
            <person name="Brannstrom I.O."/>
            <person name="Guillou S."/>
            <person name="Cros-Aarteil S."/>
            <person name="Calhoun S."/>
            <person name="Haridas S."/>
            <person name="Kuo A."/>
            <person name="Mondo S."/>
            <person name="Pangilinan J."/>
            <person name="Riley R."/>
            <person name="Labutti K."/>
            <person name="Andreopoulos B."/>
            <person name="Lipzen A."/>
            <person name="Chen C."/>
            <person name="Yanf M."/>
            <person name="Daum C."/>
            <person name="Ng V."/>
            <person name="Clum A."/>
            <person name="Steindorff A."/>
            <person name="Ohm R."/>
            <person name="Martin F."/>
            <person name="Silar P."/>
            <person name="Natvig D."/>
            <person name="Lalanne C."/>
            <person name="Gautier V."/>
            <person name="Ament-Velasquez S.L."/>
            <person name="Kruys A."/>
            <person name="Hutchinson M.I."/>
            <person name="Powell A.J."/>
            <person name="Barry K."/>
            <person name="Miller A.N."/>
            <person name="Grigoriev I.V."/>
            <person name="Debuchy R."/>
            <person name="Gladieux P."/>
            <person name="Thoren M.H."/>
            <person name="Johannesson H."/>
        </authorList>
    </citation>
    <scope>NUCLEOTIDE SEQUENCE</scope>
    <source>
        <strain evidence="1">SMH2532-1</strain>
    </source>
</reference>
<dbReference type="PANTHER" id="PTHR42052:SF1">
    <property type="entry name" value="ABM DOMAIN-CONTAINING PROTEIN"/>
    <property type="match status" value="1"/>
</dbReference>
<evidence type="ECO:0008006" key="3">
    <source>
        <dbReference type="Google" id="ProtNLM"/>
    </source>
</evidence>
<dbReference type="InterPro" id="IPR011008">
    <property type="entry name" value="Dimeric_a/b-barrel"/>
</dbReference>
<name>A0AA40CMN9_9PEZI</name>
<dbReference type="AlphaFoldDB" id="A0AA40CMN9"/>